<gene>
    <name evidence="12" type="ORF">PAL_GLEAN10024469</name>
</gene>
<feature type="domain" description="C2H2-type" evidence="11">
    <location>
        <begin position="182"/>
        <end position="209"/>
    </location>
</feature>
<dbReference type="GO" id="GO:0008270">
    <property type="term" value="F:zinc ion binding"/>
    <property type="evidence" value="ECO:0007669"/>
    <property type="project" value="UniProtKB-KW"/>
</dbReference>
<dbReference type="PANTHER" id="PTHR24388">
    <property type="entry name" value="ZINC FINGER PROTEIN"/>
    <property type="match status" value="1"/>
</dbReference>
<feature type="domain" description="C2H2-type" evidence="11">
    <location>
        <begin position="326"/>
        <end position="354"/>
    </location>
</feature>
<evidence type="ECO:0000256" key="9">
    <source>
        <dbReference type="PROSITE-ProRule" id="PRU00042"/>
    </source>
</evidence>
<evidence type="ECO:0000256" key="7">
    <source>
        <dbReference type="ARBA" id="ARBA00023242"/>
    </source>
</evidence>
<feature type="domain" description="C2H2-type" evidence="11">
    <location>
        <begin position="298"/>
        <end position="325"/>
    </location>
</feature>
<evidence type="ECO:0000313" key="12">
    <source>
        <dbReference type="EMBL" id="ELK04286.1"/>
    </source>
</evidence>
<dbReference type="FunCoup" id="L5K0K6">
    <property type="interactions" value="160"/>
</dbReference>
<dbReference type="InParanoid" id="L5K0K6"/>
<evidence type="ECO:0000313" key="13">
    <source>
        <dbReference type="Proteomes" id="UP000010552"/>
    </source>
</evidence>
<dbReference type="PROSITE" id="PS50157">
    <property type="entry name" value="ZINC_FINGER_C2H2_2"/>
    <property type="match status" value="6"/>
</dbReference>
<evidence type="ECO:0000256" key="1">
    <source>
        <dbReference type="ARBA" id="ARBA00004123"/>
    </source>
</evidence>
<keyword evidence="13" id="KW-1185">Reference proteome</keyword>
<evidence type="ECO:0000256" key="10">
    <source>
        <dbReference type="SAM" id="MobiDB-lite"/>
    </source>
</evidence>
<feature type="region of interest" description="Disordered" evidence="10">
    <location>
        <begin position="90"/>
        <end position="117"/>
    </location>
</feature>
<dbReference type="FunFam" id="3.30.160.60:FF:000085">
    <property type="entry name" value="Snail zinc finger protein"/>
    <property type="match status" value="1"/>
</dbReference>
<comment type="subcellular location">
    <subcellularLocation>
        <location evidence="1">Nucleus</location>
    </subcellularLocation>
</comment>
<dbReference type="Pfam" id="PF00096">
    <property type="entry name" value="zf-C2H2"/>
    <property type="match status" value="4"/>
</dbReference>
<comment type="similarity">
    <text evidence="8">Belongs to the snail C2H2-type zinc-finger protein family.</text>
</comment>
<protein>
    <submittedName>
        <fullName evidence="12">Zinc finger protein SNAI1</fullName>
    </submittedName>
</protein>
<dbReference type="SUPFAM" id="SSF57667">
    <property type="entry name" value="beta-beta-alpha zinc fingers"/>
    <property type="match status" value="4"/>
</dbReference>
<dbReference type="FunFam" id="3.30.160.60:FF:000207">
    <property type="entry name" value="zinc finger protein SNAI2"/>
    <property type="match status" value="1"/>
</dbReference>
<feature type="domain" description="C2H2-type" evidence="11">
    <location>
        <begin position="244"/>
        <end position="267"/>
    </location>
</feature>
<dbReference type="InterPro" id="IPR036236">
    <property type="entry name" value="Znf_C2H2_sf"/>
</dbReference>
<evidence type="ECO:0000256" key="3">
    <source>
        <dbReference type="ARBA" id="ARBA00022737"/>
    </source>
</evidence>
<keyword evidence="4 9" id="KW-0863">Zinc-finger</keyword>
<dbReference type="GO" id="GO:0005634">
    <property type="term" value="C:nucleus"/>
    <property type="evidence" value="ECO:0007669"/>
    <property type="project" value="UniProtKB-SubCell"/>
</dbReference>
<dbReference type="FunFam" id="3.30.160.60:FF:000942">
    <property type="entry name" value="Snail zinc finger protein"/>
    <property type="match status" value="2"/>
</dbReference>
<dbReference type="EMBL" id="KB031072">
    <property type="protein sequence ID" value="ELK04286.1"/>
    <property type="molecule type" value="Genomic_DNA"/>
</dbReference>
<evidence type="ECO:0000256" key="4">
    <source>
        <dbReference type="ARBA" id="ARBA00022771"/>
    </source>
</evidence>
<evidence type="ECO:0000256" key="2">
    <source>
        <dbReference type="ARBA" id="ARBA00022723"/>
    </source>
</evidence>
<sequence>MPRSFLVRKSACSRRRPNYSELHDSSPEFTFQQPYDQAHLLAAIPPPEVLNPTASLPTLIWDSLLAPQAQPVGRASLLAQEIPKAVELTSLSDEDSGKGSQPPSPPSPAPSSFSSTSASSLEAEGYAAFSGLGPLPGLKQLAGLSGAKDPQSRKAFNCKYCNKEYISLGALKMHIRSHTLPCVCSTCGKAFSRPWLLQGHVRTHTASSLEAEGYAAFSGLGPLPGLKQLAGLSGAKDPQSRKAFNCKYCNKEYISLGALKMHIRSHTLPCVCSTCGKAFSRPWLLQGHVRTHTGEKPFSCPHCSRAFADRSNLRAHLQTHSDVKKYQCKTCSRTFSRMSLLHKHQESGCSGGPR</sequence>
<keyword evidence="5" id="KW-0862">Zinc</keyword>
<dbReference type="SMART" id="SM00355">
    <property type="entry name" value="ZnF_C2H2"/>
    <property type="match status" value="6"/>
</dbReference>
<dbReference type="InterPro" id="IPR050527">
    <property type="entry name" value="Snail/Krueppel_Znf"/>
</dbReference>
<keyword evidence="2" id="KW-0479">Metal-binding</keyword>
<dbReference type="STRING" id="9402.L5K0K6"/>
<organism evidence="12 13">
    <name type="scientific">Pteropus alecto</name>
    <name type="common">Black flying fox</name>
    <dbReference type="NCBI Taxonomy" id="9402"/>
    <lineage>
        <taxon>Eukaryota</taxon>
        <taxon>Metazoa</taxon>
        <taxon>Chordata</taxon>
        <taxon>Craniata</taxon>
        <taxon>Vertebrata</taxon>
        <taxon>Euteleostomi</taxon>
        <taxon>Mammalia</taxon>
        <taxon>Eutheria</taxon>
        <taxon>Laurasiatheria</taxon>
        <taxon>Chiroptera</taxon>
        <taxon>Yinpterochiroptera</taxon>
        <taxon>Pteropodoidea</taxon>
        <taxon>Pteropodidae</taxon>
        <taxon>Pteropodinae</taxon>
        <taxon>Pteropus</taxon>
    </lineage>
</organism>
<evidence type="ECO:0000256" key="8">
    <source>
        <dbReference type="ARBA" id="ARBA00037948"/>
    </source>
</evidence>
<feature type="domain" description="C2H2-type" evidence="11">
    <location>
        <begin position="270"/>
        <end position="297"/>
    </location>
</feature>
<proteinExistence type="inferred from homology"/>
<dbReference type="Gene3D" id="3.30.160.60">
    <property type="entry name" value="Classic Zinc Finger"/>
    <property type="match status" value="6"/>
</dbReference>
<dbReference type="GO" id="GO:0000978">
    <property type="term" value="F:RNA polymerase II cis-regulatory region sequence-specific DNA binding"/>
    <property type="evidence" value="ECO:0007669"/>
    <property type="project" value="TreeGrafter"/>
</dbReference>
<dbReference type="eggNOG" id="KOG2462">
    <property type="taxonomic scope" value="Eukaryota"/>
</dbReference>
<keyword evidence="7" id="KW-0539">Nucleus</keyword>
<dbReference type="GO" id="GO:0001227">
    <property type="term" value="F:DNA-binding transcription repressor activity, RNA polymerase II-specific"/>
    <property type="evidence" value="ECO:0007669"/>
    <property type="project" value="TreeGrafter"/>
</dbReference>
<keyword evidence="6" id="KW-0238">DNA-binding</keyword>
<reference evidence="13" key="1">
    <citation type="journal article" date="2013" name="Science">
        <title>Comparative analysis of bat genomes provides insight into the evolution of flight and immunity.</title>
        <authorList>
            <person name="Zhang G."/>
            <person name="Cowled C."/>
            <person name="Shi Z."/>
            <person name="Huang Z."/>
            <person name="Bishop-Lilly K.A."/>
            <person name="Fang X."/>
            <person name="Wynne J.W."/>
            <person name="Xiong Z."/>
            <person name="Baker M.L."/>
            <person name="Zhao W."/>
            <person name="Tachedjian M."/>
            <person name="Zhu Y."/>
            <person name="Zhou P."/>
            <person name="Jiang X."/>
            <person name="Ng J."/>
            <person name="Yang L."/>
            <person name="Wu L."/>
            <person name="Xiao J."/>
            <person name="Feng Y."/>
            <person name="Chen Y."/>
            <person name="Sun X."/>
            <person name="Zhang Y."/>
            <person name="Marsh G.A."/>
            <person name="Crameri G."/>
            <person name="Broder C.C."/>
            <person name="Frey K.G."/>
            <person name="Wang L.F."/>
            <person name="Wang J."/>
        </authorList>
    </citation>
    <scope>NUCLEOTIDE SEQUENCE [LARGE SCALE GENOMIC DNA]</scope>
</reference>
<evidence type="ECO:0000256" key="6">
    <source>
        <dbReference type="ARBA" id="ARBA00023125"/>
    </source>
</evidence>
<keyword evidence="3" id="KW-0677">Repeat</keyword>
<dbReference type="Proteomes" id="UP000010552">
    <property type="component" value="Unassembled WGS sequence"/>
</dbReference>
<accession>L5K0K6</accession>
<evidence type="ECO:0000256" key="5">
    <source>
        <dbReference type="ARBA" id="ARBA00022833"/>
    </source>
</evidence>
<dbReference type="Pfam" id="PF13912">
    <property type="entry name" value="zf-C2H2_6"/>
    <property type="match status" value="2"/>
</dbReference>
<dbReference type="PROSITE" id="PS00028">
    <property type="entry name" value="ZINC_FINGER_C2H2_1"/>
    <property type="match status" value="5"/>
</dbReference>
<dbReference type="PANTHER" id="PTHR24388:SF37">
    <property type="entry name" value="ZINC FINGER PROTEIN SNAI1"/>
    <property type="match status" value="1"/>
</dbReference>
<dbReference type="InterPro" id="IPR013087">
    <property type="entry name" value="Znf_C2H2_type"/>
</dbReference>
<feature type="domain" description="C2H2-type" evidence="11">
    <location>
        <begin position="156"/>
        <end position="179"/>
    </location>
</feature>
<evidence type="ECO:0000259" key="11">
    <source>
        <dbReference type="PROSITE" id="PS50157"/>
    </source>
</evidence>
<name>L5K0K6_PTEAL</name>
<dbReference type="AlphaFoldDB" id="L5K0K6"/>